<reference evidence="3" key="1">
    <citation type="journal article" date="2015" name="PLoS Genet.">
        <title>Genome Sequence and Transcriptome Analyses of Chrysochromulina tobin: Metabolic Tools for Enhanced Algal Fitness in the Prominent Order Prymnesiales (Haptophyceae).</title>
        <authorList>
            <person name="Hovde B.T."/>
            <person name="Deodato C.R."/>
            <person name="Hunsperger H.M."/>
            <person name="Ryken S.A."/>
            <person name="Yost W."/>
            <person name="Jha R.K."/>
            <person name="Patterson J."/>
            <person name="Monnat R.J. Jr."/>
            <person name="Barlow S.B."/>
            <person name="Starkenburg S.R."/>
            <person name="Cattolico R.A."/>
        </authorList>
    </citation>
    <scope>NUCLEOTIDE SEQUENCE</scope>
    <source>
        <strain evidence="3">CCMP291</strain>
    </source>
</reference>
<dbReference type="Proteomes" id="UP000037460">
    <property type="component" value="Unassembled WGS sequence"/>
</dbReference>
<keyword evidence="1" id="KW-1133">Transmembrane helix</keyword>
<keyword evidence="1" id="KW-0812">Transmembrane</keyword>
<dbReference type="AlphaFoldDB" id="A0A0M0LQP4"/>
<organism evidence="2 3">
    <name type="scientific">Chrysochromulina tobinii</name>
    <dbReference type="NCBI Taxonomy" id="1460289"/>
    <lineage>
        <taxon>Eukaryota</taxon>
        <taxon>Haptista</taxon>
        <taxon>Haptophyta</taxon>
        <taxon>Prymnesiophyceae</taxon>
        <taxon>Prymnesiales</taxon>
        <taxon>Chrysochromulinaceae</taxon>
        <taxon>Chrysochromulina</taxon>
    </lineage>
</organism>
<name>A0A0M0LQP4_9EUKA</name>
<keyword evidence="3" id="KW-1185">Reference proteome</keyword>
<evidence type="ECO:0000313" key="3">
    <source>
        <dbReference type="Proteomes" id="UP000037460"/>
    </source>
</evidence>
<dbReference type="EMBL" id="JWZX01000284">
    <property type="protein sequence ID" value="KOO53321.1"/>
    <property type="molecule type" value="Genomic_DNA"/>
</dbReference>
<feature type="transmembrane region" description="Helical" evidence="1">
    <location>
        <begin position="287"/>
        <end position="304"/>
    </location>
</feature>
<accession>A0A0M0LQP4</accession>
<proteinExistence type="predicted"/>
<evidence type="ECO:0000256" key="1">
    <source>
        <dbReference type="SAM" id="Phobius"/>
    </source>
</evidence>
<sequence length="307" mass="33320">MSIAGEGNVFRRAEFWVPDTCTLLDLANVLGRWDSASEWGTRSEFALVKAKRKEDMAQGATKKRFEMAQRIGVVERVALLQNVPKMPFRNAKLAAAFGRSVADFETMPVTKVALDVVFDALVESKSGLIKPELCDERRARWMTPEGGLDEGAIRAGLYRSRIVVLFSWLFFGKGRILSFAVGLKLIIDVADLKDELGALGPYVDQLLAAGAVVAAVVGVRNQAGVAAATSDYKTVSAEEADAARLAEADDSNQYTTVFSKIGSKNTKSASQETSIKEKIMNVVSQPFLFPLIVALGGILSLNLIKQN</sequence>
<keyword evidence="1" id="KW-0472">Membrane</keyword>
<evidence type="ECO:0000313" key="2">
    <source>
        <dbReference type="EMBL" id="KOO53321.1"/>
    </source>
</evidence>
<protein>
    <submittedName>
        <fullName evidence="2">Uncharacterized protein</fullName>
    </submittedName>
</protein>
<comment type="caution">
    <text evidence="2">The sequence shown here is derived from an EMBL/GenBank/DDBJ whole genome shotgun (WGS) entry which is preliminary data.</text>
</comment>
<gene>
    <name evidence="2" type="ORF">Ctob_011958</name>
</gene>